<evidence type="ECO:0000256" key="1">
    <source>
        <dbReference type="ARBA" id="ARBA00022490"/>
    </source>
</evidence>
<sequence length="230" mass="25751">MGSPSNLSIEITPQVLLKAYACGIFPMAESAEDTTLYWIEPERRGILALEGLHVPRRLARVIKQGKFEVRVDSDYYGVIEGCASSRAGRRTTWINRRIRELYADLFDMGYCHTVETWRDGKLVGGLYGVALGRSFFGESMFSYETDASKVALVYLAARLRYGDFCLLDTQFVTEHLRQFGAQEISRAAFHRRLEQALQGFGAFDRLPADMSAEGVLQLVSHTSKVGCSTA</sequence>
<accession>A0A8I1G944</accession>
<name>A0A8I1G944_9HYPH</name>
<comment type="function">
    <text evidence="4">Functions in the N-end rule pathway of protein degradation where it conjugates Leu, Phe and, less efficiently, Met from aminoacyl-tRNAs to the N-termini of proteins containing an N-terminal arginine or lysine.</text>
</comment>
<gene>
    <name evidence="4" type="primary">aat</name>
    <name evidence="5" type="ORF">JDN41_04550</name>
</gene>
<keyword evidence="2 4" id="KW-0808">Transferase</keyword>
<dbReference type="AlphaFoldDB" id="A0A8I1G944"/>
<reference evidence="5 6" key="1">
    <citation type="submission" date="2020-12" db="EMBL/GenBank/DDBJ databases">
        <title>Revised draft genomes of Rhodomicrobium vannielii ATCC 17100 and Rhodomicrobium udaipurense JA643.</title>
        <authorList>
            <person name="Conners E.M."/>
            <person name="Davenport E.J."/>
            <person name="Bose A."/>
        </authorList>
    </citation>
    <scope>NUCLEOTIDE SEQUENCE [LARGE SCALE GENOMIC DNA]</scope>
    <source>
        <strain evidence="5 6">JA643</strain>
    </source>
</reference>
<dbReference type="GO" id="GO:0008914">
    <property type="term" value="F:leucyl-tRNA--protein transferase activity"/>
    <property type="evidence" value="ECO:0007669"/>
    <property type="project" value="UniProtKB-UniRule"/>
</dbReference>
<dbReference type="Proteomes" id="UP000623250">
    <property type="component" value="Unassembled WGS sequence"/>
</dbReference>
<dbReference type="EC" id="2.3.2.6" evidence="4"/>
<dbReference type="RefSeq" id="WP_037233831.1">
    <property type="nucleotide sequence ID" value="NZ_JAEMUK010000008.1"/>
</dbReference>
<evidence type="ECO:0000256" key="2">
    <source>
        <dbReference type="ARBA" id="ARBA00022679"/>
    </source>
</evidence>
<keyword evidence="1 4" id="KW-0963">Cytoplasm</keyword>
<dbReference type="InterPro" id="IPR016181">
    <property type="entry name" value="Acyl_CoA_acyltransferase"/>
</dbReference>
<comment type="caution">
    <text evidence="5">The sequence shown here is derived from an EMBL/GenBank/DDBJ whole genome shotgun (WGS) entry which is preliminary data.</text>
</comment>
<evidence type="ECO:0000313" key="6">
    <source>
        <dbReference type="Proteomes" id="UP000623250"/>
    </source>
</evidence>
<dbReference type="GO" id="GO:0005737">
    <property type="term" value="C:cytoplasm"/>
    <property type="evidence" value="ECO:0007669"/>
    <property type="project" value="UniProtKB-SubCell"/>
</dbReference>
<comment type="catalytic activity">
    <reaction evidence="4">
        <text>N-terminal L-arginyl-[protein] + L-leucyl-tRNA(Leu) = N-terminal L-leucyl-L-arginyl-[protein] + tRNA(Leu) + H(+)</text>
        <dbReference type="Rhea" id="RHEA:50416"/>
        <dbReference type="Rhea" id="RHEA-COMP:9613"/>
        <dbReference type="Rhea" id="RHEA-COMP:9622"/>
        <dbReference type="Rhea" id="RHEA-COMP:12672"/>
        <dbReference type="Rhea" id="RHEA-COMP:12673"/>
        <dbReference type="ChEBI" id="CHEBI:15378"/>
        <dbReference type="ChEBI" id="CHEBI:64719"/>
        <dbReference type="ChEBI" id="CHEBI:78442"/>
        <dbReference type="ChEBI" id="CHEBI:78494"/>
        <dbReference type="ChEBI" id="CHEBI:133044"/>
        <dbReference type="EC" id="2.3.2.6"/>
    </reaction>
</comment>
<proteinExistence type="inferred from homology"/>
<dbReference type="EMBL" id="JAEMUK010000008">
    <property type="protein sequence ID" value="MBJ7542822.1"/>
    <property type="molecule type" value="Genomic_DNA"/>
</dbReference>
<evidence type="ECO:0000256" key="4">
    <source>
        <dbReference type="HAMAP-Rule" id="MF_00688"/>
    </source>
</evidence>
<dbReference type="Pfam" id="PF03588">
    <property type="entry name" value="Leu_Phe_trans"/>
    <property type="match status" value="1"/>
</dbReference>
<keyword evidence="3 4" id="KW-0012">Acyltransferase</keyword>
<dbReference type="PANTHER" id="PTHR30098:SF2">
    <property type="entry name" value="LEUCYL_PHENYLALANYL-TRNA--PROTEIN TRANSFERASE"/>
    <property type="match status" value="1"/>
</dbReference>
<evidence type="ECO:0000256" key="3">
    <source>
        <dbReference type="ARBA" id="ARBA00023315"/>
    </source>
</evidence>
<dbReference type="NCBIfam" id="TIGR00667">
    <property type="entry name" value="aat"/>
    <property type="match status" value="1"/>
</dbReference>
<comment type="subcellular location">
    <subcellularLocation>
        <location evidence="4">Cytoplasm</location>
    </subcellularLocation>
</comment>
<protein>
    <recommendedName>
        <fullName evidence="4">Leucyl/phenylalanyl-tRNA--protein transferase</fullName>
        <ecNumber evidence="4">2.3.2.6</ecNumber>
    </recommendedName>
    <alternativeName>
        <fullName evidence="4">L/F-transferase</fullName>
    </alternativeName>
    <alternativeName>
        <fullName evidence="4">Leucyltransferase</fullName>
    </alternativeName>
    <alternativeName>
        <fullName evidence="4">Phenyalanyltransferase</fullName>
    </alternativeName>
</protein>
<comment type="catalytic activity">
    <reaction evidence="4">
        <text>N-terminal L-lysyl-[protein] + L-leucyl-tRNA(Leu) = N-terminal L-leucyl-L-lysyl-[protein] + tRNA(Leu) + H(+)</text>
        <dbReference type="Rhea" id="RHEA:12340"/>
        <dbReference type="Rhea" id="RHEA-COMP:9613"/>
        <dbReference type="Rhea" id="RHEA-COMP:9622"/>
        <dbReference type="Rhea" id="RHEA-COMP:12670"/>
        <dbReference type="Rhea" id="RHEA-COMP:12671"/>
        <dbReference type="ChEBI" id="CHEBI:15378"/>
        <dbReference type="ChEBI" id="CHEBI:65249"/>
        <dbReference type="ChEBI" id="CHEBI:78442"/>
        <dbReference type="ChEBI" id="CHEBI:78494"/>
        <dbReference type="ChEBI" id="CHEBI:133043"/>
        <dbReference type="EC" id="2.3.2.6"/>
    </reaction>
</comment>
<organism evidence="5 6">
    <name type="scientific">Rhodomicrobium udaipurense</name>
    <dbReference type="NCBI Taxonomy" id="1202716"/>
    <lineage>
        <taxon>Bacteria</taxon>
        <taxon>Pseudomonadati</taxon>
        <taxon>Pseudomonadota</taxon>
        <taxon>Alphaproteobacteria</taxon>
        <taxon>Hyphomicrobiales</taxon>
        <taxon>Hyphomicrobiaceae</taxon>
        <taxon>Rhodomicrobium</taxon>
    </lineage>
</organism>
<dbReference type="Gene3D" id="3.40.630.70">
    <property type="entry name" value="Leucyl/phenylalanyl-tRNA-protein transferase, C-terminal domain"/>
    <property type="match status" value="1"/>
</dbReference>
<comment type="catalytic activity">
    <reaction evidence="4">
        <text>L-phenylalanyl-tRNA(Phe) + an N-terminal L-alpha-aminoacyl-[protein] = an N-terminal L-phenylalanyl-L-alpha-aminoacyl-[protein] + tRNA(Phe)</text>
        <dbReference type="Rhea" id="RHEA:43632"/>
        <dbReference type="Rhea" id="RHEA-COMP:9668"/>
        <dbReference type="Rhea" id="RHEA-COMP:9699"/>
        <dbReference type="Rhea" id="RHEA-COMP:10636"/>
        <dbReference type="Rhea" id="RHEA-COMP:10637"/>
        <dbReference type="ChEBI" id="CHEBI:78442"/>
        <dbReference type="ChEBI" id="CHEBI:78531"/>
        <dbReference type="ChEBI" id="CHEBI:78597"/>
        <dbReference type="ChEBI" id="CHEBI:83561"/>
        <dbReference type="EC" id="2.3.2.6"/>
    </reaction>
</comment>
<dbReference type="SUPFAM" id="SSF55729">
    <property type="entry name" value="Acyl-CoA N-acyltransferases (Nat)"/>
    <property type="match status" value="1"/>
</dbReference>
<dbReference type="PANTHER" id="PTHR30098">
    <property type="entry name" value="LEUCYL/PHENYLALANYL-TRNA--PROTEIN TRANSFERASE"/>
    <property type="match status" value="1"/>
</dbReference>
<dbReference type="InterPro" id="IPR004616">
    <property type="entry name" value="Leu/Phe-tRNA_Trfase"/>
</dbReference>
<dbReference type="InterPro" id="IPR042203">
    <property type="entry name" value="Leu/Phe-tRNA_Trfase_C"/>
</dbReference>
<comment type="similarity">
    <text evidence="4">Belongs to the L/F-transferase family.</text>
</comment>
<evidence type="ECO:0000313" key="5">
    <source>
        <dbReference type="EMBL" id="MBJ7542822.1"/>
    </source>
</evidence>
<dbReference type="GO" id="GO:0030163">
    <property type="term" value="P:protein catabolic process"/>
    <property type="evidence" value="ECO:0007669"/>
    <property type="project" value="UniProtKB-UniRule"/>
</dbReference>
<dbReference type="HAMAP" id="MF_00688">
    <property type="entry name" value="Leu_Phe_trans"/>
    <property type="match status" value="1"/>
</dbReference>
<keyword evidence="6" id="KW-1185">Reference proteome</keyword>